<keyword evidence="1" id="KW-0645">Protease</keyword>
<evidence type="ECO:0000313" key="3">
    <source>
        <dbReference type="Proteomes" id="UP001595710"/>
    </source>
</evidence>
<dbReference type="SUPFAM" id="SSF55486">
    <property type="entry name" value="Metalloproteases ('zincins'), catalytic domain"/>
    <property type="match status" value="1"/>
</dbReference>
<dbReference type="InterPro" id="IPR001333">
    <property type="entry name" value="Peptidase_M32_Taq"/>
</dbReference>
<dbReference type="PANTHER" id="PTHR34217:SF1">
    <property type="entry name" value="CARBOXYPEPTIDASE 1"/>
    <property type="match status" value="1"/>
</dbReference>
<comment type="function">
    <text evidence="1">Broad specificity carboxypetidase that releases amino acids sequentially from the C-terminus, including neutral, aromatic, polar and basic residues.</text>
</comment>
<dbReference type="RefSeq" id="WP_290280071.1">
    <property type="nucleotide sequence ID" value="NZ_JAUFQI010000001.1"/>
</dbReference>
<comment type="similarity">
    <text evidence="1">Belongs to the peptidase M32 family.</text>
</comment>
<keyword evidence="1" id="KW-0482">Metalloprotease</keyword>
<organism evidence="2 3">
    <name type="scientific">Reinekea marina</name>
    <dbReference type="NCBI Taxonomy" id="1310421"/>
    <lineage>
        <taxon>Bacteria</taxon>
        <taxon>Pseudomonadati</taxon>
        <taxon>Pseudomonadota</taxon>
        <taxon>Gammaproteobacteria</taxon>
        <taxon>Oceanospirillales</taxon>
        <taxon>Saccharospirillaceae</taxon>
        <taxon>Reinekea</taxon>
    </lineage>
</organism>
<keyword evidence="1" id="KW-0479">Metal-binding</keyword>
<reference evidence="3" key="1">
    <citation type="journal article" date="2019" name="Int. J. Syst. Evol. Microbiol.">
        <title>The Global Catalogue of Microorganisms (GCM) 10K type strain sequencing project: providing services to taxonomists for standard genome sequencing and annotation.</title>
        <authorList>
            <consortium name="The Broad Institute Genomics Platform"/>
            <consortium name="The Broad Institute Genome Sequencing Center for Infectious Disease"/>
            <person name="Wu L."/>
            <person name="Ma J."/>
        </authorList>
    </citation>
    <scope>NUCLEOTIDE SEQUENCE [LARGE SCALE GENOMIC DNA]</scope>
    <source>
        <strain evidence="3">CECT 8288</strain>
    </source>
</reference>
<dbReference type="PRINTS" id="PR00998">
    <property type="entry name" value="CRBOXYPTASET"/>
</dbReference>
<dbReference type="PIRSF" id="PIRSF006615">
    <property type="entry name" value="Zn_crbxpep_Taq"/>
    <property type="match status" value="1"/>
</dbReference>
<protein>
    <recommendedName>
        <fullName evidence="1">Metal-dependent carboxypeptidase</fullName>
        <ecNumber evidence="1">3.4.17.19</ecNumber>
    </recommendedName>
</protein>
<dbReference type="Gene3D" id="1.10.1370.30">
    <property type="match status" value="1"/>
</dbReference>
<keyword evidence="1 2" id="KW-0121">Carboxypeptidase</keyword>
<dbReference type="PROSITE" id="PS52034">
    <property type="entry name" value="PEPTIDASE_M32"/>
    <property type="match status" value="1"/>
</dbReference>
<keyword evidence="1 2" id="KW-0378">Hydrolase</keyword>
<comment type="caution">
    <text evidence="2">The sequence shown here is derived from an EMBL/GenBank/DDBJ whole genome shotgun (WGS) entry which is preliminary data.</text>
</comment>
<gene>
    <name evidence="2" type="ORF">ACFOND_15580</name>
</gene>
<evidence type="ECO:0000256" key="1">
    <source>
        <dbReference type="PIRNR" id="PIRNR006615"/>
    </source>
</evidence>
<dbReference type="PANTHER" id="PTHR34217">
    <property type="entry name" value="METAL-DEPENDENT CARBOXYPEPTIDASE"/>
    <property type="match status" value="1"/>
</dbReference>
<dbReference type="Pfam" id="PF02074">
    <property type="entry name" value="Peptidase_M32"/>
    <property type="match status" value="1"/>
</dbReference>
<keyword evidence="3" id="KW-1185">Reference proteome</keyword>
<dbReference type="EMBL" id="JBHRYN010000069">
    <property type="protein sequence ID" value="MFC3703051.1"/>
    <property type="molecule type" value="Genomic_DNA"/>
</dbReference>
<dbReference type="GO" id="GO:0004180">
    <property type="term" value="F:carboxypeptidase activity"/>
    <property type="evidence" value="ECO:0007669"/>
    <property type="project" value="UniProtKB-KW"/>
</dbReference>
<proteinExistence type="inferred from homology"/>
<sequence>MSYASLEKTFYRLAQLDHAGAMLGWDQQVMMPSGGNDARGRALAELSVLTTEILQNPALADDFARAEQEQTKLNTWQLANLKQMKKEWQHATAMPKALVEAISIATNECEYAWRTMRADNNWADFEPMLQKVFDLTKEKAQALNSALGAENGYANDYEAMLDIFDPGTKMSRIDPVFAELKETIPGLLQQITEKQNAASPIIQPSAPVAKSKQIELAKALMGALGFDFNQGRLDEAAHPFSGGVSDDSRITSRYDENNVIEGIMGVIHETGHSRYETGLPKDWRYQPVGQAMGMGVHESQSLFFEMQMGRSAPFISAIAPLVQQYAGNDPAYSAENMRKMYTHVEPGLIRVNADEVTYPLHVILRYELERDIILGSASVKDIPDRWNDAMSRYLGLDTRGDYKNGPMQDVHWPGGAVGYFPSYTLGAMNAAQLHDAMLKQIPNAADLIASFELAPIFDWLGKNIWSQGSLNSYDELMINATGEPLNSSYFIDHIKNRYLG</sequence>
<name>A0ABV7WW79_9GAMM</name>
<dbReference type="CDD" id="cd06460">
    <property type="entry name" value="M32_Taq"/>
    <property type="match status" value="1"/>
</dbReference>
<accession>A0ABV7WW79</accession>
<evidence type="ECO:0000313" key="2">
    <source>
        <dbReference type="EMBL" id="MFC3703051.1"/>
    </source>
</evidence>
<dbReference type="EC" id="3.4.17.19" evidence="1"/>
<comment type="catalytic activity">
    <reaction evidence="1">
        <text>Release of a C-terminal amino acid with broad specificity, except for -Pro.</text>
        <dbReference type="EC" id="3.4.17.19"/>
    </reaction>
</comment>
<dbReference type="Proteomes" id="UP001595710">
    <property type="component" value="Unassembled WGS sequence"/>
</dbReference>